<dbReference type="GO" id="GO:0005524">
    <property type="term" value="F:ATP binding"/>
    <property type="evidence" value="ECO:0007669"/>
    <property type="project" value="UniProtKB-KW"/>
</dbReference>
<evidence type="ECO:0000259" key="12">
    <source>
        <dbReference type="PROSITE" id="PS50893"/>
    </source>
</evidence>
<dbReference type="SUPFAM" id="SSF52540">
    <property type="entry name" value="P-loop containing nucleoside triphosphate hydrolases"/>
    <property type="match status" value="1"/>
</dbReference>
<dbReference type="NCBIfam" id="TIGR02203">
    <property type="entry name" value="MsbA_lipidA"/>
    <property type="match status" value="1"/>
</dbReference>
<evidence type="ECO:0000313" key="14">
    <source>
        <dbReference type="EMBL" id="OGL51834.1"/>
    </source>
</evidence>
<evidence type="ECO:0000256" key="2">
    <source>
        <dbReference type="ARBA" id="ARBA00022448"/>
    </source>
</evidence>
<comment type="caution">
    <text evidence="14">The sequence shown here is derived from an EMBL/GenBank/DDBJ whole genome shotgun (WGS) entry which is preliminary data.</text>
</comment>
<keyword evidence="4 11" id="KW-0812">Transmembrane</keyword>
<evidence type="ECO:0000259" key="13">
    <source>
        <dbReference type="PROSITE" id="PS50929"/>
    </source>
</evidence>
<name>A0A1F7SF09_9BACT</name>
<dbReference type="EMBL" id="MGDI01000037">
    <property type="protein sequence ID" value="OGL51834.1"/>
    <property type="molecule type" value="Genomic_DNA"/>
</dbReference>
<dbReference type="PROSITE" id="PS50929">
    <property type="entry name" value="ABC_TM1F"/>
    <property type="match status" value="1"/>
</dbReference>
<evidence type="ECO:0000256" key="11">
    <source>
        <dbReference type="SAM" id="Phobius"/>
    </source>
</evidence>
<dbReference type="PROSITE" id="PS50893">
    <property type="entry name" value="ABC_TRANSPORTER_2"/>
    <property type="match status" value="1"/>
</dbReference>
<dbReference type="InterPro" id="IPR003439">
    <property type="entry name" value="ABC_transporter-like_ATP-bd"/>
</dbReference>
<evidence type="ECO:0000256" key="9">
    <source>
        <dbReference type="ARBA" id="ARBA00023055"/>
    </source>
</evidence>
<evidence type="ECO:0000256" key="1">
    <source>
        <dbReference type="ARBA" id="ARBA00004651"/>
    </source>
</evidence>
<dbReference type="InterPro" id="IPR039421">
    <property type="entry name" value="Type_1_exporter"/>
</dbReference>
<dbReference type="Pfam" id="PF00664">
    <property type="entry name" value="ABC_membrane"/>
    <property type="match status" value="1"/>
</dbReference>
<keyword evidence="5" id="KW-0547">Nucleotide-binding</keyword>
<dbReference type="PROSITE" id="PS00211">
    <property type="entry name" value="ABC_TRANSPORTER_1"/>
    <property type="match status" value="1"/>
</dbReference>
<proteinExistence type="predicted"/>
<organism evidence="14 15">
    <name type="scientific">Candidatus Schekmanbacteria bacterium RIFCSPLOWO2_12_FULL_38_15</name>
    <dbReference type="NCBI Taxonomy" id="1817883"/>
    <lineage>
        <taxon>Bacteria</taxon>
        <taxon>Candidatus Schekmaniibacteriota</taxon>
    </lineage>
</organism>
<dbReference type="PANTHER" id="PTHR43394:SF1">
    <property type="entry name" value="ATP-BINDING CASSETTE SUB-FAMILY B MEMBER 10, MITOCHONDRIAL"/>
    <property type="match status" value="1"/>
</dbReference>
<evidence type="ECO:0000313" key="15">
    <source>
        <dbReference type="Proteomes" id="UP000178082"/>
    </source>
</evidence>
<dbReference type="Proteomes" id="UP000178082">
    <property type="component" value="Unassembled WGS sequence"/>
</dbReference>
<dbReference type="InterPro" id="IPR011527">
    <property type="entry name" value="ABC1_TM_dom"/>
</dbReference>
<dbReference type="Gene3D" id="3.40.50.300">
    <property type="entry name" value="P-loop containing nucleotide triphosphate hydrolases"/>
    <property type="match status" value="1"/>
</dbReference>
<dbReference type="InterPro" id="IPR003593">
    <property type="entry name" value="AAA+_ATPase"/>
</dbReference>
<dbReference type="Pfam" id="PF00005">
    <property type="entry name" value="ABC_tran"/>
    <property type="match status" value="1"/>
</dbReference>
<gene>
    <name evidence="14" type="ORF">A3G31_12690</name>
</gene>
<feature type="transmembrane region" description="Helical" evidence="11">
    <location>
        <begin position="143"/>
        <end position="163"/>
    </location>
</feature>
<evidence type="ECO:0000256" key="10">
    <source>
        <dbReference type="ARBA" id="ARBA00023136"/>
    </source>
</evidence>
<keyword evidence="8 11" id="KW-1133">Transmembrane helix</keyword>
<accession>A0A1F7SF09</accession>
<dbReference type="GO" id="GO:0016887">
    <property type="term" value="F:ATP hydrolysis activity"/>
    <property type="evidence" value="ECO:0007669"/>
    <property type="project" value="InterPro"/>
</dbReference>
<evidence type="ECO:0000256" key="6">
    <source>
        <dbReference type="ARBA" id="ARBA00022840"/>
    </source>
</evidence>
<feature type="transmembrane region" description="Helical" evidence="11">
    <location>
        <begin position="251"/>
        <end position="270"/>
    </location>
</feature>
<dbReference type="FunFam" id="3.40.50.300:FF:000218">
    <property type="entry name" value="Multidrug ABC transporter ATP-binding protein"/>
    <property type="match status" value="1"/>
</dbReference>
<dbReference type="InterPro" id="IPR027417">
    <property type="entry name" value="P-loop_NTPase"/>
</dbReference>
<dbReference type="GO" id="GO:0005886">
    <property type="term" value="C:plasma membrane"/>
    <property type="evidence" value="ECO:0007669"/>
    <property type="project" value="UniProtKB-SubCell"/>
</dbReference>
<keyword evidence="6 14" id="KW-0067">ATP-binding</keyword>
<reference evidence="14 15" key="1">
    <citation type="journal article" date="2016" name="Nat. Commun.">
        <title>Thousands of microbial genomes shed light on interconnected biogeochemical processes in an aquifer system.</title>
        <authorList>
            <person name="Anantharaman K."/>
            <person name="Brown C.T."/>
            <person name="Hug L.A."/>
            <person name="Sharon I."/>
            <person name="Castelle C.J."/>
            <person name="Probst A.J."/>
            <person name="Thomas B.C."/>
            <person name="Singh A."/>
            <person name="Wilkins M.J."/>
            <person name="Karaoz U."/>
            <person name="Brodie E.L."/>
            <person name="Williams K.H."/>
            <person name="Hubbard S.S."/>
            <person name="Banfield J.F."/>
        </authorList>
    </citation>
    <scope>NUCLEOTIDE SEQUENCE [LARGE SCALE GENOMIC DNA]</scope>
</reference>
<keyword evidence="10 11" id="KW-0472">Membrane</keyword>
<dbReference type="InterPro" id="IPR011917">
    <property type="entry name" value="ABC_transpr_lipidA"/>
</dbReference>
<dbReference type="CDD" id="cd03251">
    <property type="entry name" value="ABCC_MsbA"/>
    <property type="match status" value="1"/>
</dbReference>
<dbReference type="SMART" id="SM00382">
    <property type="entry name" value="AAA"/>
    <property type="match status" value="1"/>
</dbReference>
<sequence>MKKKIRKNDILNLYNRLFKYIVPYWRRLLVGALLALVISATKGGTAWAVKPALDEIFLKKDVSKLIFLPIGIILLYLVQGVARYIQNYFMKYVAQKVMMEIRNDLYFHINRMSVGFFHKTHSSILMSRITNDVRGLSKVASDVIPDFLIQTFTFIALIGVVFYQEWRLAIIAVLILPFVVMLIVKIGGKLKKISRKTLENAAVINTVLQESFIGVKIVKAFGMEEYENRRFEKVNRRSFDLSMKAVKTDELTSPLMEFLGAIAGAIILWYGGYQVIKGISTPGTFFSFLAALAMLYEPLKKFGNMSNDIHQAMAAAERVFELLDQKPDISDAANAVELKDFKDRIEFKDVWFAYNSEKEMVLKNINLEINKGEMIAIVGMSGVGKSTLVDLIPRFYQVSRGELKIDEYDINKLTLKSLRSKIGIVTQDIFLFNDTVKDNIAYGRINADEDKIIDAANKAYAHQFIMEMPDKYETIIGERGVRLSGGEKQRIAIARALLKDAPILILDEATSALDSESEMMVQKALENLMRDRTTFVIAHRLSTVRKADKIIILDDGRIAESGKHEELVSRNGIYRKLHDMQFKEENVY</sequence>
<dbReference type="InterPro" id="IPR036640">
    <property type="entry name" value="ABC1_TM_sf"/>
</dbReference>
<feature type="domain" description="ABC transmembrane type-1" evidence="13">
    <location>
        <begin position="29"/>
        <end position="311"/>
    </location>
</feature>
<keyword evidence="2" id="KW-0813">Transport</keyword>
<dbReference type="InterPro" id="IPR017871">
    <property type="entry name" value="ABC_transporter-like_CS"/>
</dbReference>
<dbReference type="GO" id="GO:0015421">
    <property type="term" value="F:ABC-type oligopeptide transporter activity"/>
    <property type="evidence" value="ECO:0007669"/>
    <property type="project" value="TreeGrafter"/>
</dbReference>
<dbReference type="AlphaFoldDB" id="A0A1F7SF09"/>
<protein>
    <submittedName>
        <fullName evidence="14">Lipid A export permease/ATP-binding protein MsbA</fullName>
    </submittedName>
</protein>
<evidence type="ECO:0000256" key="8">
    <source>
        <dbReference type="ARBA" id="ARBA00022989"/>
    </source>
</evidence>
<evidence type="ECO:0000256" key="4">
    <source>
        <dbReference type="ARBA" id="ARBA00022692"/>
    </source>
</evidence>
<keyword evidence="9" id="KW-0445">Lipid transport</keyword>
<feature type="domain" description="ABC transporter" evidence="12">
    <location>
        <begin position="345"/>
        <end position="580"/>
    </location>
</feature>
<feature type="transmembrane region" description="Helical" evidence="11">
    <location>
        <begin position="169"/>
        <end position="188"/>
    </location>
</feature>
<dbReference type="STRING" id="1817883.A3G31_12690"/>
<dbReference type="CDD" id="cd18552">
    <property type="entry name" value="ABC_6TM_MsbA_like"/>
    <property type="match status" value="1"/>
</dbReference>
<keyword evidence="7" id="KW-1278">Translocase</keyword>
<evidence type="ECO:0000256" key="5">
    <source>
        <dbReference type="ARBA" id="ARBA00022741"/>
    </source>
</evidence>
<dbReference type="Gene3D" id="1.20.1560.10">
    <property type="entry name" value="ABC transporter type 1, transmembrane domain"/>
    <property type="match status" value="1"/>
</dbReference>
<evidence type="ECO:0000256" key="7">
    <source>
        <dbReference type="ARBA" id="ARBA00022967"/>
    </source>
</evidence>
<dbReference type="GO" id="GO:0034040">
    <property type="term" value="F:ATPase-coupled lipid transmembrane transporter activity"/>
    <property type="evidence" value="ECO:0007669"/>
    <property type="project" value="InterPro"/>
</dbReference>
<feature type="transmembrane region" description="Helical" evidence="11">
    <location>
        <begin position="64"/>
        <end position="85"/>
    </location>
</feature>
<dbReference type="SUPFAM" id="SSF90123">
    <property type="entry name" value="ABC transporter transmembrane region"/>
    <property type="match status" value="1"/>
</dbReference>
<keyword evidence="3" id="KW-1003">Cell membrane</keyword>
<comment type="subcellular location">
    <subcellularLocation>
        <location evidence="1">Cell membrane</location>
        <topology evidence="1">Multi-pass membrane protein</topology>
    </subcellularLocation>
</comment>
<dbReference type="PANTHER" id="PTHR43394">
    <property type="entry name" value="ATP-DEPENDENT PERMEASE MDL1, MITOCHONDRIAL"/>
    <property type="match status" value="1"/>
</dbReference>
<evidence type="ECO:0000256" key="3">
    <source>
        <dbReference type="ARBA" id="ARBA00022475"/>
    </source>
</evidence>